<evidence type="ECO:0000313" key="5">
    <source>
        <dbReference type="Proteomes" id="UP000185511"/>
    </source>
</evidence>
<dbReference type="PANTHER" id="PTHR11487">
    <property type="entry name" value="THIOESTERASE"/>
    <property type="match status" value="1"/>
</dbReference>
<dbReference type="KEGG" id="acad:UA74_16530"/>
<name>A0AAC9PSZ8_9PSEU</name>
<dbReference type="InterPro" id="IPR001031">
    <property type="entry name" value="Thioesterase"/>
</dbReference>
<evidence type="ECO:0000259" key="3">
    <source>
        <dbReference type="SMART" id="SM00824"/>
    </source>
</evidence>
<dbReference type="SMART" id="SM00824">
    <property type="entry name" value="PKS_TE"/>
    <property type="match status" value="1"/>
</dbReference>
<dbReference type="Pfam" id="PF00975">
    <property type="entry name" value="Thioesterase"/>
    <property type="match status" value="1"/>
</dbReference>
<evidence type="ECO:0000256" key="2">
    <source>
        <dbReference type="ARBA" id="ARBA00022801"/>
    </source>
</evidence>
<dbReference type="InterPro" id="IPR020802">
    <property type="entry name" value="TesA-like"/>
</dbReference>
<dbReference type="InterPro" id="IPR029058">
    <property type="entry name" value="AB_hydrolase_fold"/>
</dbReference>
<sequence>MAPGVADVQRENPRVPPGGTTLWVRRFEASSPKAPRLICLPHAGGSASFYLPMARDLAPVADVLAVQYPGRQDRRHEPHIEDLHELADQTFAALEPELDRPVVLFGHSMGAILAFEIARRIEAAGGVPPSRLFVSGRRAPGTHRDERVHQRDDDALIAELQSLSGTDDRALGNEEIMRMSMPSIRSDYKAAETYRYRPGPPLSSPISVLIGDDDVKATIDEARRWSEHTHAECTVRVFEGGHFYLLQHKTEVLADIRAELLAV</sequence>
<dbReference type="PANTHER" id="PTHR11487:SF0">
    <property type="entry name" value="S-ACYL FATTY ACID SYNTHASE THIOESTERASE, MEDIUM CHAIN"/>
    <property type="match status" value="1"/>
</dbReference>
<gene>
    <name evidence="4" type="ORF">UA74_16530</name>
</gene>
<feature type="domain" description="Thioesterase TesA-like" evidence="3">
    <location>
        <begin position="38"/>
        <end position="261"/>
    </location>
</feature>
<proteinExistence type="inferred from homology"/>
<dbReference type="InterPro" id="IPR012223">
    <property type="entry name" value="TEII"/>
</dbReference>
<dbReference type="Gene3D" id="3.40.50.1820">
    <property type="entry name" value="alpha/beta hydrolase"/>
    <property type="match status" value="1"/>
</dbReference>
<comment type="similarity">
    <text evidence="1">Belongs to the thioesterase family.</text>
</comment>
<dbReference type="Proteomes" id="UP000185511">
    <property type="component" value="Chromosome"/>
</dbReference>
<dbReference type="AlphaFoldDB" id="A0AAC9PSZ8"/>
<organism evidence="4 5">
    <name type="scientific">Actinoalloteichus fjordicus</name>
    <dbReference type="NCBI Taxonomy" id="1612552"/>
    <lineage>
        <taxon>Bacteria</taxon>
        <taxon>Bacillati</taxon>
        <taxon>Actinomycetota</taxon>
        <taxon>Actinomycetes</taxon>
        <taxon>Pseudonocardiales</taxon>
        <taxon>Pseudonocardiaceae</taxon>
        <taxon>Actinoalloteichus</taxon>
    </lineage>
</organism>
<dbReference type="EMBL" id="CP016076">
    <property type="protein sequence ID" value="APU15336.1"/>
    <property type="molecule type" value="Genomic_DNA"/>
</dbReference>
<keyword evidence="5" id="KW-1185">Reference proteome</keyword>
<reference evidence="5" key="1">
    <citation type="submission" date="2016-06" db="EMBL/GenBank/DDBJ databases">
        <title>Complete genome sequence of Actinoalloteichus fjordicus DSM 46855 (=ADI127-17), type strain of the new species Actinoalloteichus fjordicus.</title>
        <authorList>
            <person name="Ruckert C."/>
            <person name="Nouioui I."/>
            <person name="Willmese J."/>
            <person name="van Wezel G."/>
            <person name="Klenk H.-P."/>
            <person name="Kalinowski J."/>
            <person name="Zotchev S.B."/>
        </authorList>
    </citation>
    <scope>NUCLEOTIDE SEQUENCE [LARGE SCALE GENOMIC DNA]</scope>
    <source>
        <strain evidence="5">ADI127-7</strain>
    </source>
</reference>
<dbReference type="EC" id="3.1.2.-" evidence="4"/>
<dbReference type="SUPFAM" id="SSF53474">
    <property type="entry name" value="alpha/beta-Hydrolases"/>
    <property type="match status" value="1"/>
</dbReference>
<dbReference type="GO" id="GO:0016787">
    <property type="term" value="F:hydrolase activity"/>
    <property type="evidence" value="ECO:0007669"/>
    <property type="project" value="UniProtKB-KW"/>
</dbReference>
<evidence type="ECO:0000256" key="1">
    <source>
        <dbReference type="ARBA" id="ARBA00007169"/>
    </source>
</evidence>
<evidence type="ECO:0000313" key="4">
    <source>
        <dbReference type="EMBL" id="APU15336.1"/>
    </source>
</evidence>
<protein>
    <submittedName>
        <fullName evidence="4">Cadicidin biosynthesis thioesterase</fullName>
        <ecNumber evidence="4">3.1.2.-</ecNumber>
    </submittedName>
</protein>
<accession>A0AAC9PSZ8</accession>
<dbReference type="GO" id="GO:0008610">
    <property type="term" value="P:lipid biosynthetic process"/>
    <property type="evidence" value="ECO:0007669"/>
    <property type="project" value="TreeGrafter"/>
</dbReference>
<keyword evidence="2 4" id="KW-0378">Hydrolase</keyword>